<comment type="subcellular location">
    <subcellularLocation>
        <location evidence="1">Secreted</location>
    </subcellularLocation>
</comment>
<dbReference type="InterPro" id="IPR036896">
    <property type="entry name" value="Avidin-like_sf"/>
</dbReference>
<reference evidence="10" key="2">
    <citation type="submission" date="2025-08" db="UniProtKB">
        <authorList>
            <consortium name="Ensembl"/>
        </authorList>
    </citation>
    <scope>IDENTIFICATION</scope>
</reference>
<dbReference type="PANTHER" id="PTHR34399">
    <property type="entry name" value="AVIDIN-RELATED"/>
    <property type="match status" value="1"/>
</dbReference>
<evidence type="ECO:0000256" key="1">
    <source>
        <dbReference type="ARBA" id="ARBA00004613"/>
    </source>
</evidence>
<proteinExistence type="inferred from homology"/>
<evidence type="ECO:0000256" key="2">
    <source>
        <dbReference type="ARBA" id="ARBA00006297"/>
    </source>
</evidence>
<dbReference type="Proteomes" id="UP001501920">
    <property type="component" value="Chromosome 18"/>
</dbReference>
<evidence type="ECO:0000313" key="11">
    <source>
        <dbReference type="Proteomes" id="UP001501920"/>
    </source>
</evidence>
<dbReference type="GO" id="GO:0005576">
    <property type="term" value="C:extracellular region"/>
    <property type="evidence" value="ECO:0007669"/>
    <property type="project" value="UniProtKB-SubCell"/>
</dbReference>
<dbReference type="InterPro" id="IPR051764">
    <property type="entry name" value="Avidin/Streptavidin-rel"/>
</dbReference>
<dbReference type="PRINTS" id="PR00709">
    <property type="entry name" value="AVIDIN"/>
</dbReference>
<accession>A0A3B4CWM3</accession>
<dbReference type="InterPro" id="IPR005468">
    <property type="entry name" value="Avidin/str"/>
</dbReference>
<dbReference type="GeneTree" id="ENSGT00940000174500"/>
<keyword evidence="6" id="KW-0325">Glycoprotein</keyword>
<dbReference type="STRING" id="42514.ENSPNAP00000014934"/>
<reference evidence="10 11" key="1">
    <citation type="submission" date="2020-10" db="EMBL/GenBank/DDBJ databases">
        <title>Pygocentrus nattereri (red-bellied piranha) genome, fPygNat1, primary haplotype.</title>
        <authorList>
            <person name="Myers G."/>
            <person name="Meyer A."/>
            <person name="Karagic N."/>
            <person name="Pippel M."/>
            <person name="Winkler S."/>
            <person name="Tracey A."/>
            <person name="Wood J."/>
            <person name="Formenti G."/>
            <person name="Howe K."/>
            <person name="Fedrigo O."/>
            <person name="Jarvis E.D."/>
        </authorList>
    </citation>
    <scope>NUCLEOTIDE SEQUENCE [LARGE SCALE GENOMIC DNA]</scope>
</reference>
<feature type="disulfide bond" evidence="8">
    <location>
        <begin position="32"/>
        <end position="108"/>
    </location>
</feature>
<comment type="similarity">
    <text evidence="2">Belongs to the avidin/streptavidin family.</text>
</comment>
<evidence type="ECO:0008006" key="12">
    <source>
        <dbReference type="Google" id="ProtNLM"/>
    </source>
</evidence>
<evidence type="ECO:0000313" key="10">
    <source>
        <dbReference type="Ensembl" id="ENSPNAP00000014934.1"/>
    </source>
</evidence>
<evidence type="ECO:0000256" key="7">
    <source>
        <dbReference type="ARBA" id="ARBA00023267"/>
    </source>
</evidence>
<keyword evidence="3" id="KW-0964">Secreted</keyword>
<evidence type="ECO:0000256" key="9">
    <source>
        <dbReference type="SAM" id="SignalP"/>
    </source>
</evidence>
<dbReference type="OrthoDB" id="2821340at2759"/>
<sequence length="157" mass="17018">MKSLVFCGCFCVFVLGAAQLFAEQEPKQVTRCNVTGQWRSEQGSMLQLTSTGPEVRGIYHTAVETALGASGHNRESKVVGVVGHGLQPAVAFSVLWAKGSCSSWVGQCFLLPGGGQVLKTLWMLRSVVESSLDNWESTRLGEDQFIFVGHMEGRDGH</sequence>
<dbReference type="Gene3D" id="2.40.128.30">
    <property type="entry name" value="Avidin-like"/>
    <property type="match status" value="1"/>
</dbReference>
<dbReference type="PANTHER" id="PTHR34399:SF3">
    <property type="entry name" value="AVID PROTEIN-RELATED"/>
    <property type="match status" value="1"/>
</dbReference>
<feature type="chain" id="PRO_5017221087" description="Avidin" evidence="9">
    <location>
        <begin position="23"/>
        <end position="157"/>
    </location>
</feature>
<keyword evidence="11" id="KW-1185">Reference proteome</keyword>
<dbReference type="PROSITE" id="PS51326">
    <property type="entry name" value="AVIDIN_2"/>
    <property type="match status" value="1"/>
</dbReference>
<evidence type="ECO:0000256" key="8">
    <source>
        <dbReference type="PIRSR" id="PIRSR605468-51"/>
    </source>
</evidence>
<evidence type="ECO:0000256" key="4">
    <source>
        <dbReference type="ARBA" id="ARBA00022729"/>
    </source>
</evidence>
<keyword evidence="5 8" id="KW-1015">Disulfide bond</keyword>
<dbReference type="Ensembl" id="ENSPNAT00000022973.2">
    <property type="protein sequence ID" value="ENSPNAP00000014934.1"/>
    <property type="gene ID" value="ENSPNAG00000020901.2"/>
</dbReference>
<dbReference type="RefSeq" id="XP_017570680.1">
    <property type="nucleotide sequence ID" value="XM_017715191.2"/>
</dbReference>
<keyword evidence="4 9" id="KW-0732">Signal</keyword>
<evidence type="ECO:0000256" key="3">
    <source>
        <dbReference type="ARBA" id="ARBA00022525"/>
    </source>
</evidence>
<name>A0A3B4CWM3_PYGNA</name>
<dbReference type="OMA" id="TWAGQCF"/>
<dbReference type="InterPro" id="IPR005469">
    <property type="entry name" value="Avidin"/>
</dbReference>
<dbReference type="SUPFAM" id="SSF50876">
    <property type="entry name" value="Avidin/streptavidin"/>
    <property type="match status" value="1"/>
</dbReference>
<dbReference type="GeneID" id="108437821"/>
<reference evidence="10" key="3">
    <citation type="submission" date="2025-09" db="UniProtKB">
        <authorList>
            <consortium name="Ensembl"/>
        </authorList>
    </citation>
    <scope>IDENTIFICATION</scope>
</reference>
<dbReference type="AlphaFoldDB" id="A0A3B4CWM3"/>
<dbReference type="Pfam" id="PF01382">
    <property type="entry name" value="Avidin"/>
    <property type="match status" value="1"/>
</dbReference>
<protein>
    <recommendedName>
        <fullName evidence="12">Avidin</fullName>
    </recommendedName>
</protein>
<evidence type="ECO:0000256" key="6">
    <source>
        <dbReference type="ARBA" id="ARBA00023180"/>
    </source>
</evidence>
<organism evidence="10 11">
    <name type="scientific">Pygocentrus nattereri</name>
    <name type="common">Red-bellied piranha</name>
    <dbReference type="NCBI Taxonomy" id="42514"/>
    <lineage>
        <taxon>Eukaryota</taxon>
        <taxon>Metazoa</taxon>
        <taxon>Chordata</taxon>
        <taxon>Craniata</taxon>
        <taxon>Vertebrata</taxon>
        <taxon>Euteleostomi</taxon>
        <taxon>Actinopterygii</taxon>
        <taxon>Neopterygii</taxon>
        <taxon>Teleostei</taxon>
        <taxon>Ostariophysi</taxon>
        <taxon>Characiformes</taxon>
        <taxon>Characoidei</taxon>
        <taxon>Pygocentrus</taxon>
    </lineage>
</organism>
<evidence type="ECO:0000256" key="5">
    <source>
        <dbReference type="ARBA" id="ARBA00023157"/>
    </source>
</evidence>
<feature type="signal peptide" evidence="9">
    <location>
        <begin position="1"/>
        <end position="22"/>
    </location>
</feature>
<keyword evidence="7" id="KW-0092">Biotin</keyword>
<dbReference type="CTD" id="567678"/>
<dbReference type="GO" id="GO:0009374">
    <property type="term" value="F:biotin binding"/>
    <property type="evidence" value="ECO:0007669"/>
    <property type="project" value="InterPro"/>
</dbReference>